<dbReference type="EMBL" id="MLJW01001203">
    <property type="protein sequence ID" value="OIQ79501.1"/>
    <property type="molecule type" value="Genomic_DNA"/>
</dbReference>
<reference evidence="1" key="1">
    <citation type="submission" date="2016-10" db="EMBL/GenBank/DDBJ databases">
        <title>Sequence of Gallionella enrichment culture.</title>
        <authorList>
            <person name="Poehlein A."/>
            <person name="Muehling M."/>
            <person name="Daniel R."/>
        </authorList>
    </citation>
    <scope>NUCLEOTIDE SEQUENCE</scope>
</reference>
<organism evidence="1">
    <name type="scientific">mine drainage metagenome</name>
    <dbReference type="NCBI Taxonomy" id="410659"/>
    <lineage>
        <taxon>unclassified sequences</taxon>
        <taxon>metagenomes</taxon>
        <taxon>ecological metagenomes</taxon>
    </lineage>
</organism>
<gene>
    <name evidence="1" type="ORF">GALL_387640</name>
</gene>
<dbReference type="InterPro" id="IPR045684">
    <property type="entry name" value="DUF6191"/>
</dbReference>
<evidence type="ECO:0000313" key="1">
    <source>
        <dbReference type="EMBL" id="OIQ79501.1"/>
    </source>
</evidence>
<name>A0A1J5QUC8_9ZZZZ</name>
<protein>
    <submittedName>
        <fullName evidence="1">Uncharacterized protein</fullName>
    </submittedName>
</protein>
<dbReference type="Pfam" id="PF19690">
    <property type="entry name" value="DUF6191"/>
    <property type="match status" value="1"/>
</dbReference>
<proteinExistence type="predicted"/>
<dbReference type="AlphaFoldDB" id="A0A1J5QUC8"/>
<comment type="caution">
    <text evidence="1">The sequence shown here is derived from an EMBL/GenBank/DDBJ whole genome shotgun (WGS) entry which is preliminary data.</text>
</comment>
<sequence length="104" mass="11016">MGWLLLVCGVAALLVVIDRAVAALGARGHLPDRSRRTRPLGSAGSGALGELIDVFQPGHRTLVAEQERQRLDIHQTPGEAPPFTIDLDAGVAVVDKPLPRRPAA</sequence>
<accession>A0A1J5QUC8</accession>